<keyword evidence="1" id="KW-0805">Transcription regulation</keyword>
<name>A0AAU8A7E6_9FIRM</name>
<dbReference type="SMART" id="SM00347">
    <property type="entry name" value="HTH_MARR"/>
    <property type="match status" value="1"/>
</dbReference>
<dbReference type="SUPFAM" id="SSF46785">
    <property type="entry name" value="Winged helix' DNA-binding domain"/>
    <property type="match status" value="1"/>
</dbReference>
<dbReference type="InterPro" id="IPR036390">
    <property type="entry name" value="WH_DNA-bd_sf"/>
</dbReference>
<dbReference type="Pfam" id="PF12802">
    <property type="entry name" value="MarR_2"/>
    <property type="match status" value="1"/>
</dbReference>
<dbReference type="RefSeq" id="WP_079546145.1">
    <property type="nucleotide sequence ID" value="NZ_CP117826.1"/>
</dbReference>
<keyword evidence="2" id="KW-0238">DNA-binding</keyword>
<gene>
    <name evidence="5" type="ORF">PUP29_09485</name>
</gene>
<dbReference type="Gene3D" id="1.10.10.10">
    <property type="entry name" value="Winged helix-like DNA-binding domain superfamily/Winged helix DNA-binding domain"/>
    <property type="match status" value="1"/>
</dbReference>
<dbReference type="EMBL" id="CP117826">
    <property type="protein sequence ID" value="XCC61756.1"/>
    <property type="molecule type" value="Genomic_DNA"/>
</dbReference>
<sequence>MEWVKKQHRLYDVLWRETNAIYEAWAKRRGLSYCELFVFLSLSERGECTQKKICEQWQLPKQTVNTIVKGLMERGTVVLETLQEDRRNKAVLLTAEGRAYVGQIVNELYAHEYSVLERMGRERAEALMENMAFYNRLLREVE</sequence>
<evidence type="ECO:0000256" key="3">
    <source>
        <dbReference type="ARBA" id="ARBA00023163"/>
    </source>
</evidence>
<feature type="domain" description="HTH marR-type" evidence="4">
    <location>
        <begin position="1"/>
        <end position="142"/>
    </location>
</feature>
<dbReference type="GO" id="GO:0003700">
    <property type="term" value="F:DNA-binding transcription factor activity"/>
    <property type="evidence" value="ECO:0007669"/>
    <property type="project" value="InterPro"/>
</dbReference>
<accession>A0AAU8A7E6</accession>
<dbReference type="PROSITE" id="PS50995">
    <property type="entry name" value="HTH_MARR_2"/>
    <property type="match status" value="1"/>
</dbReference>
<dbReference type="AlphaFoldDB" id="A0AAU8A7E6"/>
<dbReference type="PANTHER" id="PTHR42756:SF1">
    <property type="entry name" value="TRANSCRIPTIONAL REPRESSOR OF EMRAB OPERON"/>
    <property type="match status" value="1"/>
</dbReference>
<dbReference type="InterPro" id="IPR000835">
    <property type="entry name" value="HTH_MarR-typ"/>
</dbReference>
<proteinExistence type="predicted"/>
<organism evidence="5">
    <name type="scientific">Christensenella massiliensis</name>
    <dbReference type="NCBI Taxonomy" id="1805714"/>
    <lineage>
        <taxon>Bacteria</taxon>
        <taxon>Bacillati</taxon>
        <taxon>Bacillota</taxon>
        <taxon>Clostridia</taxon>
        <taxon>Christensenellales</taxon>
        <taxon>Christensenellaceae</taxon>
        <taxon>Christensenella</taxon>
    </lineage>
</organism>
<evidence type="ECO:0000256" key="1">
    <source>
        <dbReference type="ARBA" id="ARBA00023015"/>
    </source>
</evidence>
<evidence type="ECO:0000256" key="2">
    <source>
        <dbReference type="ARBA" id="ARBA00023125"/>
    </source>
</evidence>
<protein>
    <submittedName>
        <fullName evidence="5">MarR family winged helix-turn-helix transcriptional regulator</fullName>
    </submittedName>
</protein>
<dbReference type="GO" id="GO:0003677">
    <property type="term" value="F:DNA binding"/>
    <property type="evidence" value="ECO:0007669"/>
    <property type="project" value="UniProtKB-KW"/>
</dbReference>
<dbReference type="InterPro" id="IPR036388">
    <property type="entry name" value="WH-like_DNA-bd_sf"/>
</dbReference>
<dbReference type="PANTHER" id="PTHR42756">
    <property type="entry name" value="TRANSCRIPTIONAL REGULATOR, MARR"/>
    <property type="match status" value="1"/>
</dbReference>
<keyword evidence="3" id="KW-0804">Transcription</keyword>
<reference evidence="5" key="1">
    <citation type="submission" date="2023-02" db="EMBL/GenBank/DDBJ databases">
        <title>Gut commensal Christensenella minuta modulates host metabolism via a new class of secondary bile acids.</title>
        <authorList>
            <person name="Liu C."/>
        </authorList>
    </citation>
    <scope>NUCLEOTIDE SEQUENCE</scope>
    <source>
        <strain evidence="5">CA70</strain>
    </source>
</reference>
<evidence type="ECO:0000259" key="4">
    <source>
        <dbReference type="PROSITE" id="PS50995"/>
    </source>
</evidence>
<evidence type="ECO:0000313" key="5">
    <source>
        <dbReference type="EMBL" id="XCC61756.1"/>
    </source>
</evidence>